<feature type="domain" description="HTH cro/C1-type" evidence="1">
    <location>
        <begin position="66"/>
        <end position="120"/>
    </location>
</feature>
<keyword evidence="3" id="KW-1185">Reference proteome</keyword>
<dbReference type="InterPro" id="IPR010982">
    <property type="entry name" value="Lambda_DNA-bd_dom_sf"/>
</dbReference>
<proteinExistence type="predicted"/>
<gene>
    <name evidence="2" type="ORF">sS8_1232</name>
</gene>
<dbReference type="PROSITE" id="PS50943">
    <property type="entry name" value="HTH_CROC1"/>
    <property type="match status" value="1"/>
</dbReference>
<protein>
    <submittedName>
        <fullName evidence="2">Helix-turn-helix domain protein</fullName>
    </submittedName>
</protein>
<dbReference type="GO" id="GO:0003677">
    <property type="term" value="F:DNA binding"/>
    <property type="evidence" value="ECO:0007669"/>
    <property type="project" value="InterPro"/>
</dbReference>
<dbReference type="SMART" id="SM00530">
    <property type="entry name" value="HTH_XRE"/>
    <property type="match status" value="1"/>
</dbReference>
<accession>A0A250KNR6</accession>
<evidence type="ECO:0000313" key="3">
    <source>
        <dbReference type="Proteomes" id="UP000266313"/>
    </source>
</evidence>
<dbReference type="AlphaFoldDB" id="A0A250KNR6"/>
<dbReference type="OrthoDB" id="129597at2"/>
<organism evidence="2 3">
    <name type="scientific">Methylocaldum marinum</name>
    <dbReference type="NCBI Taxonomy" id="1432792"/>
    <lineage>
        <taxon>Bacteria</taxon>
        <taxon>Pseudomonadati</taxon>
        <taxon>Pseudomonadota</taxon>
        <taxon>Gammaproteobacteria</taxon>
        <taxon>Methylococcales</taxon>
        <taxon>Methylococcaceae</taxon>
        <taxon>Methylocaldum</taxon>
    </lineage>
</organism>
<evidence type="ECO:0000259" key="1">
    <source>
        <dbReference type="PROSITE" id="PS50943"/>
    </source>
</evidence>
<dbReference type="KEGG" id="mmai:sS8_1232"/>
<dbReference type="Proteomes" id="UP000266313">
    <property type="component" value="Chromosome"/>
</dbReference>
<reference evidence="2 3" key="1">
    <citation type="submission" date="2016-12" db="EMBL/GenBank/DDBJ databases">
        <title>Genome sequencing of Methylocaldum marinum.</title>
        <authorList>
            <person name="Takeuchi M."/>
            <person name="Kamagata Y."/>
            <person name="Hiraoka S."/>
            <person name="Oshima K."/>
            <person name="Hattori M."/>
            <person name="Iwasaki W."/>
        </authorList>
    </citation>
    <scope>NUCLEOTIDE SEQUENCE [LARGE SCALE GENOMIC DNA]</scope>
    <source>
        <strain evidence="2 3">S8</strain>
    </source>
</reference>
<dbReference type="SUPFAM" id="SSF47413">
    <property type="entry name" value="lambda repressor-like DNA-binding domains"/>
    <property type="match status" value="1"/>
</dbReference>
<dbReference type="RefSeq" id="WP_119628833.1">
    <property type="nucleotide sequence ID" value="NZ_AP017928.1"/>
</dbReference>
<name>A0A250KNR6_9GAMM</name>
<evidence type="ECO:0000313" key="2">
    <source>
        <dbReference type="EMBL" id="BBA33194.1"/>
    </source>
</evidence>
<dbReference type="Gene3D" id="1.10.260.40">
    <property type="entry name" value="lambda repressor-like DNA-binding domains"/>
    <property type="match status" value="1"/>
</dbReference>
<dbReference type="EMBL" id="AP017928">
    <property type="protein sequence ID" value="BBA33194.1"/>
    <property type="molecule type" value="Genomic_DNA"/>
</dbReference>
<sequence>MDVQFIEKDDTKWAMIPYDDYLSLVELAELAVDMASDLPAEERSAPGGERLPAELAARLSAGENAIRVWREFRGLTQEALADRAEITVAFLALLERGRPTCRIDKLSRVARALGVHLEQIITKA</sequence>
<dbReference type="InterPro" id="IPR001387">
    <property type="entry name" value="Cro/C1-type_HTH"/>
</dbReference>
<dbReference type="Pfam" id="PF01381">
    <property type="entry name" value="HTH_3"/>
    <property type="match status" value="1"/>
</dbReference>
<dbReference type="CDD" id="cd00093">
    <property type="entry name" value="HTH_XRE"/>
    <property type="match status" value="1"/>
</dbReference>